<feature type="domain" description="Reverse transcriptase" evidence="4">
    <location>
        <begin position="736"/>
        <end position="861"/>
    </location>
</feature>
<dbReference type="Gene3D" id="3.30.70.270">
    <property type="match status" value="1"/>
</dbReference>
<evidence type="ECO:0000256" key="1">
    <source>
        <dbReference type="ARBA" id="ARBA00023268"/>
    </source>
</evidence>
<feature type="domain" description="Reverse transcriptase/retrotransposon-derived protein RNase H-like" evidence="6">
    <location>
        <begin position="897"/>
        <end position="977"/>
    </location>
</feature>
<dbReference type="InterPro" id="IPR041577">
    <property type="entry name" value="RT_RNaseH_2"/>
</dbReference>
<evidence type="ECO:0000259" key="5">
    <source>
        <dbReference type="Pfam" id="PF03732"/>
    </source>
</evidence>
<feature type="region of interest" description="Disordered" evidence="3">
    <location>
        <begin position="73"/>
        <end position="104"/>
    </location>
</feature>
<keyword evidence="7" id="KW-0808">Transferase</keyword>
<evidence type="ECO:0000259" key="4">
    <source>
        <dbReference type="Pfam" id="PF00078"/>
    </source>
</evidence>
<organism evidence="7">
    <name type="scientific">Tanacetum cinerariifolium</name>
    <name type="common">Dalmatian daisy</name>
    <name type="synonym">Chrysanthemum cinerariifolium</name>
    <dbReference type="NCBI Taxonomy" id="118510"/>
    <lineage>
        <taxon>Eukaryota</taxon>
        <taxon>Viridiplantae</taxon>
        <taxon>Streptophyta</taxon>
        <taxon>Embryophyta</taxon>
        <taxon>Tracheophyta</taxon>
        <taxon>Spermatophyta</taxon>
        <taxon>Magnoliopsida</taxon>
        <taxon>eudicotyledons</taxon>
        <taxon>Gunneridae</taxon>
        <taxon>Pentapetalae</taxon>
        <taxon>asterids</taxon>
        <taxon>campanulids</taxon>
        <taxon>Asterales</taxon>
        <taxon>Asteraceae</taxon>
        <taxon>Asteroideae</taxon>
        <taxon>Anthemideae</taxon>
        <taxon>Anthemidinae</taxon>
        <taxon>Tanacetum</taxon>
    </lineage>
</organism>
<feature type="compositionally biased region" description="Basic and acidic residues" evidence="3">
    <location>
        <begin position="75"/>
        <end position="103"/>
    </location>
</feature>
<evidence type="ECO:0000259" key="6">
    <source>
        <dbReference type="Pfam" id="PF17919"/>
    </source>
</evidence>
<feature type="region of interest" description="Disordered" evidence="3">
    <location>
        <begin position="1"/>
        <end position="28"/>
    </location>
</feature>
<feature type="region of interest" description="Disordered" evidence="3">
    <location>
        <begin position="121"/>
        <end position="169"/>
    </location>
</feature>
<proteinExistence type="predicted"/>
<keyword evidence="1" id="KW-0511">Multifunctional enzyme</keyword>
<dbReference type="InterPro" id="IPR005162">
    <property type="entry name" value="Retrotrans_gag_dom"/>
</dbReference>
<feature type="domain" description="Retrotransposon gag" evidence="5">
    <location>
        <begin position="232"/>
        <end position="322"/>
    </location>
</feature>
<dbReference type="Pfam" id="PF17919">
    <property type="entry name" value="RT_RNaseH_2"/>
    <property type="match status" value="1"/>
</dbReference>
<dbReference type="CDD" id="cd01647">
    <property type="entry name" value="RT_LTR"/>
    <property type="match status" value="1"/>
</dbReference>
<evidence type="ECO:0000256" key="3">
    <source>
        <dbReference type="SAM" id="MobiDB-lite"/>
    </source>
</evidence>
<evidence type="ECO:0000313" key="7">
    <source>
        <dbReference type="EMBL" id="GEZ22735.1"/>
    </source>
</evidence>
<accession>A0A699I7C3</accession>
<dbReference type="GO" id="GO:0003964">
    <property type="term" value="F:RNA-directed DNA polymerase activity"/>
    <property type="evidence" value="ECO:0007669"/>
    <property type="project" value="UniProtKB-KW"/>
</dbReference>
<name>A0A699I7C3_TANCI</name>
<dbReference type="InterPro" id="IPR000477">
    <property type="entry name" value="RT_dom"/>
</dbReference>
<dbReference type="InterPro" id="IPR043502">
    <property type="entry name" value="DNA/RNA_pol_sf"/>
</dbReference>
<dbReference type="EMBL" id="BKCJ010254553">
    <property type="protein sequence ID" value="GEZ22735.1"/>
    <property type="molecule type" value="Genomic_DNA"/>
</dbReference>
<dbReference type="PANTHER" id="PTHR37984:SF5">
    <property type="entry name" value="PROTEIN NYNRIN-LIKE"/>
    <property type="match status" value="1"/>
</dbReference>
<keyword evidence="2" id="KW-0175">Coiled coil</keyword>
<dbReference type="InterPro" id="IPR043128">
    <property type="entry name" value="Rev_trsase/Diguanyl_cyclase"/>
</dbReference>
<keyword evidence="7" id="KW-0695">RNA-directed DNA polymerase</keyword>
<evidence type="ECO:0000256" key="2">
    <source>
        <dbReference type="SAM" id="Coils"/>
    </source>
</evidence>
<dbReference type="InterPro" id="IPR050951">
    <property type="entry name" value="Retrovirus_Pol_polyprotein"/>
</dbReference>
<sequence>MSTNEHTPLSQPTSAVRNTLGREQAPQNLVRPVSNEDLREYCDKNYHQILPIIAKKLHQEKAQQEKLKAVKARLNFKEASSESPEQRRGRSKSPREKGPERRTVFKRLKKGVFHRLGDKEKNVSAHSRKHRHKIEYSRRTKAVSESKGSAGGHWKSKPKKQKSSMEDDLSQPWVCEETDPFTPRICYFDFPKTRMPSHIKTYDGSEDPKDHLKIFQAAAKTKRWTMPTWCHMFNSTLTGNARVWFDDLPKESIDSYDDLRKAFLENCLQQKKCIKDPVEIHNIKQRNGESTEEFVRRYKLECRDVKGAPKCMKISGFMHGITNPELIKRLHDKIPKSMDEMMSEAGQKQNFKRGNFCNEQRMERKQDRFTLLTKTPREILALDKGKFKPPPPMTTPVEKRMPASFVSFIGRKDQAKIAKKGETSGKDKPLAVLMVQTWQKIARQRITQTFFLESVISFPTLGEKDGTKGPMIIEADMGGHCVHRIYVDGGSSSEILYEHCFSKFRPEIKNQLILANTPLVGFSEEILWPLGQISLLVRVGDDEHSTSAWMNFIVVRSPSPYNGIIGRLGVRKIRAIPSTSHEMIKFPVAGGIVTLRSSKIIPLKCSMVSEPEVPRSAIDQVREEKIQVAIHREHPEQTVAIGSTLTEEGRKELCGLLRRHLDVFAWKPADMTGVPWHIAEHRLNLREGCLPVRQKKRGQAPERNKAISDEVKKLVEAGIMKEVHYHSWLSNPVMVESLCGYPYKCFLDGYKGYHQIKMAEEDEEKTTFITSQGIFCYSKIPFGLKNAGATYQRLVDKAFQKQRGRNLKVYMDDLVIKSRMKKEVIRDTEETFKTLRKKNMKLNPKKCAFGMREGTFLGYKVDAGGLRVSPNKVKAVLDLPSPKCLKDVQKLNRKLAKAEEAFKEMKQSIAKLLMLTTPKEKEELIMYLAAAKEAINALLMTERDGKQVPVYFVSRALQGPEINYTPLEKLILALRFELGEHDIQYRSRTSVKGQILADFIVERLEDGAPDTPMEDREELLDPWILFTGGSSCVDGSGAGLIIMNLEGMEFTYAQREKEIDEKEILAVVEEEGHTWMTPVYEYLMERILPEEKKESKDGTSQGRKICRDKRSVIQKILSWTMVTEKLTSITSPWPFYKWGIDIAGPFSEGPGKVEEVSHVLWAHRTMSKSSNGETPFSLTYGAKAVIPAEIRMPTLRTAEVDMAKNNEGLGISLGLLEEKREQAAIQEARNKAKMEGYYNVRVRSTSFRPRDFVYRNNEASHAEDRGKLGPKWEGPYEVTEALGKGAYRLRDHNGHTLS</sequence>
<gene>
    <name evidence="7" type="ORF">Tci_494708</name>
</gene>
<dbReference type="Pfam" id="PF00078">
    <property type="entry name" value="RVT_1"/>
    <property type="match status" value="1"/>
</dbReference>
<feature type="compositionally biased region" description="Polar residues" evidence="3">
    <location>
        <begin position="1"/>
        <end position="17"/>
    </location>
</feature>
<feature type="compositionally biased region" description="Basic and acidic residues" evidence="3">
    <location>
        <begin position="134"/>
        <end position="144"/>
    </location>
</feature>
<protein>
    <submittedName>
        <fullName evidence="7">Reverse transcriptase domain-containing protein</fullName>
    </submittedName>
</protein>
<dbReference type="PANTHER" id="PTHR37984">
    <property type="entry name" value="PROTEIN CBG26694"/>
    <property type="match status" value="1"/>
</dbReference>
<dbReference type="Gene3D" id="3.10.10.10">
    <property type="entry name" value="HIV Type 1 Reverse Transcriptase, subunit A, domain 1"/>
    <property type="match status" value="1"/>
</dbReference>
<dbReference type="Pfam" id="PF03732">
    <property type="entry name" value="Retrotrans_gag"/>
    <property type="match status" value="1"/>
</dbReference>
<dbReference type="SUPFAM" id="SSF56672">
    <property type="entry name" value="DNA/RNA polymerases"/>
    <property type="match status" value="1"/>
</dbReference>
<keyword evidence="7" id="KW-0548">Nucleotidyltransferase</keyword>
<reference evidence="7" key="1">
    <citation type="journal article" date="2019" name="Sci. Rep.">
        <title>Draft genome of Tanacetum cinerariifolium, the natural source of mosquito coil.</title>
        <authorList>
            <person name="Yamashiro T."/>
            <person name="Shiraishi A."/>
            <person name="Satake H."/>
            <person name="Nakayama K."/>
        </authorList>
    </citation>
    <scope>NUCLEOTIDE SEQUENCE</scope>
</reference>
<feature type="coiled-coil region" evidence="2">
    <location>
        <begin position="888"/>
        <end position="915"/>
    </location>
</feature>
<comment type="caution">
    <text evidence="7">The sequence shown here is derived from an EMBL/GenBank/DDBJ whole genome shotgun (WGS) entry which is preliminary data.</text>
</comment>